<dbReference type="GO" id="GO:0005524">
    <property type="term" value="F:ATP binding"/>
    <property type="evidence" value="ECO:0007669"/>
    <property type="project" value="UniProtKB-UniRule"/>
</dbReference>
<evidence type="ECO:0000259" key="7">
    <source>
        <dbReference type="PROSITE" id="PS51510"/>
    </source>
</evidence>
<dbReference type="Gene3D" id="3.30.590.10">
    <property type="entry name" value="Glutamine synthetase/guanido kinase, catalytic domain"/>
    <property type="match status" value="1"/>
</dbReference>
<dbReference type="InterPro" id="IPR022414">
    <property type="entry name" value="ATP-guanido_PTrfase_cat"/>
</dbReference>
<feature type="domain" description="Phosphagen kinase C-terminal" evidence="7">
    <location>
        <begin position="55"/>
        <end position="300"/>
    </location>
</feature>
<dbReference type="GO" id="GO:0005615">
    <property type="term" value="C:extracellular space"/>
    <property type="evidence" value="ECO:0007669"/>
    <property type="project" value="TreeGrafter"/>
</dbReference>
<dbReference type="GO" id="GO:0004111">
    <property type="term" value="F:creatine kinase activity"/>
    <property type="evidence" value="ECO:0007669"/>
    <property type="project" value="InterPro"/>
</dbReference>
<dbReference type="SUPFAM" id="SSF55931">
    <property type="entry name" value="Glutamine synthetase/guanido kinase"/>
    <property type="match status" value="1"/>
</dbReference>
<organism evidence="8 9">
    <name type="scientific">Engelhardtia mirabilis</name>
    <dbReference type="NCBI Taxonomy" id="2528011"/>
    <lineage>
        <taxon>Bacteria</taxon>
        <taxon>Pseudomonadati</taxon>
        <taxon>Planctomycetota</taxon>
        <taxon>Planctomycetia</taxon>
        <taxon>Planctomycetia incertae sedis</taxon>
        <taxon>Engelhardtia</taxon>
    </lineage>
</organism>
<dbReference type="InterPro" id="IPR023660">
    <property type="entry name" value="Arg_Kinase"/>
</dbReference>
<dbReference type="GO" id="GO:0046314">
    <property type="term" value="P:phosphocreatine biosynthetic process"/>
    <property type="evidence" value="ECO:0007669"/>
    <property type="project" value="InterPro"/>
</dbReference>
<dbReference type="CDD" id="cd07930">
    <property type="entry name" value="bacterial_phosphagen_kinase"/>
    <property type="match status" value="1"/>
</dbReference>
<protein>
    <submittedName>
        <fullName evidence="8">Protein arginine kinase</fullName>
        <ecNumber evidence="8">2.7.3.-</ecNumber>
    </submittedName>
</protein>
<dbReference type="PANTHER" id="PTHR11547:SF38">
    <property type="entry name" value="ARGININE KINASE 1-RELATED"/>
    <property type="match status" value="1"/>
</dbReference>
<dbReference type="InterPro" id="IPR000749">
    <property type="entry name" value="ATP-guanido_PTrfase"/>
</dbReference>
<dbReference type="EC" id="2.7.3.-" evidence="8"/>
<evidence type="ECO:0000256" key="5">
    <source>
        <dbReference type="PROSITE-ProRule" id="PRU00843"/>
    </source>
</evidence>
<dbReference type="KEGG" id="pbap:Pla133_23580"/>
<evidence type="ECO:0000256" key="1">
    <source>
        <dbReference type="ARBA" id="ARBA00022679"/>
    </source>
</evidence>
<dbReference type="AlphaFoldDB" id="A0A518BJX5"/>
<feature type="binding site" evidence="5">
    <location>
        <position position="170"/>
    </location>
    <ligand>
        <name>ATP</name>
        <dbReference type="ChEBI" id="CHEBI:30616"/>
    </ligand>
</feature>
<dbReference type="InterPro" id="IPR022415">
    <property type="entry name" value="ATP-guanido_PTrfase_AS"/>
</dbReference>
<dbReference type="Pfam" id="PF00217">
    <property type="entry name" value="ATP-gua_Ptrans"/>
    <property type="match status" value="1"/>
</dbReference>
<dbReference type="EMBL" id="CP036287">
    <property type="protein sequence ID" value="QDU67279.1"/>
    <property type="molecule type" value="Genomic_DNA"/>
</dbReference>
<gene>
    <name evidence="8" type="ORF">Pla133_23580</name>
</gene>
<comment type="similarity">
    <text evidence="5 6">Belongs to the ATP:guanido phosphotransferase family.</text>
</comment>
<sequence length="408" mass="44502">MSRETPPRALNETSGLPIPARAFPDRPLTLQPIRIDEFAHHVGSWLVSPGPESDVVVSCRVRLARNLSAFPFVTRLADDKAALLAKELRAALTDLSEGGPAGEAASTGDGTWVDIPKASSVARLLLRERHLVSRDLAPIEEQRRVPAGRAVFFAQAETVSAMVNEEDHLRLQGFAGGFDLGLAWQRVRELDQGLEGRVDFAVSERLGYLTACPTNVGTGMRASVMLHLPALGLVRAELEKVFAAAQRTGLAVRGMYGEGTRAAGDLYQISNQVTLGRSEPDLIGDLESLVPCIVDFERRVRKSLMDERRSSLEERVERSLGMLCNAKTMPTDVALMHLSNLRLGSCLGLFDRVQVQELNGLAVQIQRGHIQVRSVPTASAALLDARERDQLRATFLRERFADGGGSAQ</sequence>
<feature type="binding site" evidence="5">
    <location>
        <begin position="221"/>
        <end position="225"/>
    </location>
    <ligand>
        <name>ATP</name>
        <dbReference type="ChEBI" id="CHEBI:30616"/>
    </ligand>
</feature>
<proteinExistence type="inferred from homology"/>
<dbReference type="Proteomes" id="UP000316921">
    <property type="component" value="Chromosome"/>
</dbReference>
<dbReference type="PROSITE" id="PS00112">
    <property type="entry name" value="PHOSPHAGEN_KINASE"/>
    <property type="match status" value="1"/>
</dbReference>
<keyword evidence="4 5" id="KW-0067">ATP-binding</keyword>
<dbReference type="PANTHER" id="PTHR11547">
    <property type="entry name" value="ARGININE OR CREATINE KINASE"/>
    <property type="match status" value="1"/>
</dbReference>
<keyword evidence="3 5" id="KW-0418">Kinase</keyword>
<keyword evidence="1 5" id="KW-0808">Transferase</keyword>
<feature type="binding site" evidence="5">
    <location>
        <begin position="58"/>
        <end position="62"/>
    </location>
    <ligand>
        <name>ATP</name>
        <dbReference type="ChEBI" id="CHEBI:30616"/>
    </ligand>
</feature>
<reference evidence="8 9" key="1">
    <citation type="submission" date="2019-02" db="EMBL/GenBank/DDBJ databases">
        <title>Deep-cultivation of Planctomycetes and their phenomic and genomic characterization uncovers novel biology.</title>
        <authorList>
            <person name="Wiegand S."/>
            <person name="Jogler M."/>
            <person name="Boedeker C."/>
            <person name="Pinto D."/>
            <person name="Vollmers J."/>
            <person name="Rivas-Marin E."/>
            <person name="Kohn T."/>
            <person name="Peeters S.H."/>
            <person name="Heuer A."/>
            <person name="Rast P."/>
            <person name="Oberbeckmann S."/>
            <person name="Bunk B."/>
            <person name="Jeske O."/>
            <person name="Meyerdierks A."/>
            <person name="Storesund J.E."/>
            <person name="Kallscheuer N."/>
            <person name="Luecker S."/>
            <person name="Lage O.M."/>
            <person name="Pohl T."/>
            <person name="Merkel B.J."/>
            <person name="Hornburger P."/>
            <person name="Mueller R.-W."/>
            <person name="Bruemmer F."/>
            <person name="Labrenz M."/>
            <person name="Spormann A.M."/>
            <person name="Op den Camp H."/>
            <person name="Overmann J."/>
            <person name="Amann R."/>
            <person name="Jetten M.S.M."/>
            <person name="Mascher T."/>
            <person name="Medema M.H."/>
            <person name="Devos D.P."/>
            <person name="Kaster A.-K."/>
            <person name="Ovreas L."/>
            <person name="Rohde M."/>
            <person name="Galperin M.Y."/>
            <person name="Jogler C."/>
        </authorList>
    </citation>
    <scope>NUCLEOTIDE SEQUENCE [LARGE SCALE GENOMIC DNA]</scope>
    <source>
        <strain evidence="8 9">Pla133</strain>
    </source>
</reference>
<evidence type="ECO:0000256" key="6">
    <source>
        <dbReference type="RuleBase" id="RU000505"/>
    </source>
</evidence>
<evidence type="ECO:0000256" key="3">
    <source>
        <dbReference type="ARBA" id="ARBA00022777"/>
    </source>
</evidence>
<evidence type="ECO:0000313" key="9">
    <source>
        <dbReference type="Proteomes" id="UP000316921"/>
    </source>
</evidence>
<dbReference type="InterPro" id="IPR014746">
    <property type="entry name" value="Gln_synth/guanido_kin_cat_dom"/>
</dbReference>
<keyword evidence="2 5" id="KW-0547">Nucleotide-binding</keyword>
<evidence type="ECO:0000256" key="2">
    <source>
        <dbReference type="ARBA" id="ARBA00022741"/>
    </source>
</evidence>
<feature type="binding site" evidence="5">
    <location>
        <begin position="253"/>
        <end position="258"/>
    </location>
    <ligand>
        <name>ATP</name>
        <dbReference type="ChEBI" id="CHEBI:30616"/>
    </ligand>
</feature>
<keyword evidence="9" id="KW-1185">Reference proteome</keyword>
<accession>A0A518BJX5</accession>
<name>A0A518BJX5_9BACT</name>
<dbReference type="PROSITE" id="PS51510">
    <property type="entry name" value="PHOSPHAGEN_KINASE_C"/>
    <property type="match status" value="1"/>
</dbReference>
<evidence type="ECO:0000256" key="4">
    <source>
        <dbReference type="ARBA" id="ARBA00022840"/>
    </source>
</evidence>
<feature type="binding site" evidence="5">
    <location>
        <position position="130"/>
    </location>
    <ligand>
        <name>ATP</name>
        <dbReference type="ChEBI" id="CHEBI:30616"/>
    </ligand>
</feature>
<evidence type="ECO:0000313" key="8">
    <source>
        <dbReference type="EMBL" id="QDU67279.1"/>
    </source>
</evidence>